<comment type="caution">
    <text evidence="20">The sequence shown here is derived from an EMBL/GenBank/DDBJ whole genome shotgun (WGS) entry which is preliminary data.</text>
</comment>
<dbReference type="Gene3D" id="2.60.40.650">
    <property type="match status" value="1"/>
</dbReference>
<dbReference type="InterPro" id="IPR001709">
    <property type="entry name" value="Flavoprot_Pyr_Nucl_cyt_Rdtase"/>
</dbReference>
<evidence type="ECO:0000256" key="6">
    <source>
        <dbReference type="ARBA" id="ARBA00011738"/>
    </source>
</evidence>
<dbReference type="Pfam" id="PF00175">
    <property type="entry name" value="NAD_binding_1"/>
    <property type="match status" value="1"/>
</dbReference>
<keyword evidence="21" id="KW-1185">Reference proteome</keyword>
<evidence type="ECO:0000256" key="10">
    <source>
        <dbReference type="ARBA" id="ARBA00022617"/>
    </source>
</evidence>
<organism evidence="20 21">
    <name type="scientific">Synchytrium microbalum</name>
    <dbReference type="NCBI Taxonomy" id="1806994"/>
    <lineage>
        <taxon>Eukaryota</taxon>
        <taxon>Fungi</taxon>
        <taxon>Fungi incertae sedis</taxon>
        <taxon>Chytridiomycota</taxon>
        <taxon>Chytridiomycota incertae sedis</taxon>
        <taxon>Chytridiomycetes</taxon>
        <taxon>Synchytriales</taxon>
        <taxon>Synchytriaceae</taxon>
        <taxon>Synchytrium</taxon>
    </lineage>
</organism>
<dbReference type="SUPFAM" id="SSF56524">
    <property type="entry name" value="Oxidoreductase molybdopterin-binding domain"/>
    <property type="match status" value="1"/>
</dbReference>
<dbReference type="SUPFAM" id="SSF55856">
    <property type="entry name" value="Cytochrome b5-like heme/steroid binding domain"/>
    <property type="match status" value="1"/>
</dbReference>
<dbReference type="FunFam" id="3.90.420.10:FF:000003">
    <property type="entry name" value="Nitrate reductase"/>
    <property type="match status" value="1"/>
</dbReference>
<dbReference type="InterPro" id="IPR008335">
    <property type="entry name" value="Mopterin_OxRdtase_euk"/>
</dbReference>
<dbReference type="AlphaFoldDB" id="A0A507C3G4"/>
<dbReference type="InterPro" id="IPR014756">
    <property type="entry name" value="Ig_E-set"/>
</dbReference>
<dbReference type="GO" id="GO:0050464">
    <property type="term" value="F:nitrate reductase (NADPH) activity"/>
    <property type="evidence" value="ECO:0007669"/>
    <property type="project" value="UniProtKB-EC"/>
</dbReference>
<comment type="cofactor">
    <cofactor evidence="2">
        <name>heme</name>
        <dbReference type="ChEBI" id="CHEBI:30413"/>
    </cofactor>
</comment>
<dbReference type="InterPro" id="IPR000572">
    <property type="entry name" value="OxRdtase_Mopterin-bd_dom"/>
</dbReference>
<dbReference type="InterPro" id="IPR036400">
    <property type="entry name" value="Cyt_B5-like_heme/steroid_sf"/>
</dbReference>
<dbReference type="EMBL" id="QEAO01000016">
    <property type="protein sequence ID" value="TPX34001.1"/>
    <property type="molecule type" value="Genomic_DNA"/>
</dbReference>
<keyword evidence="14" id="KW-0560">Oxidoreductase</keyword>
<evidence type="ECO:0000256" key="1">
    <source>
        <dbReference type="ARBA" id="ARBA00001924"/>
    </source>
</evidence>
<name>A0A507C3G4_9FUNG</name>
<dbReference type="GO" id="GO:0020037">
    <property type="term" value="F:heme binding"/>
    <property type="evidence" value="ECO:0007669"/>
    <property type="project" value="InterPro"/>
</dbReference>
<feature type="domain" description="Cytochrome b5 heme-binding" evidence="18">
    <location>
        <begin position="511"/>
        <end position="586"/>
    </location>
</feature>
<dbReference type="CDD" id="cd06183">
    <property type="entry name" value="cyt_b5_reduct_like"/>
    <property type="match status" value="1"/>
</dbReference>
<dbReference type="GO" id="GO:0043546">
    <property type="term" value="F:molybdopterin cofactor binding"/>
    <property type="evidence" value="ECO:0007669"/>
    <property type="project" value="InterPro"/>
</dbReference>
<accession>A0A507C3G4</accession>
<keyword evidence="13" id="KW-0274">FAD</keyword>
<keyword evidence="15" id="KW-0408">Iron</keyword>
<comment type="catalytic activity">
    <reaction evidence="17">
        <text>nitrite + NADP(+) + H2O = nitrate + NADPH + H(+)</text>
        <dbReference type="Rhea" id="RHEA:19061"/>
        <dbReference type="ChEBI" id="CHEBI:15377"/>
        <dbReference type="ChEBI" id="CHEBI:15378"/>
        <dbReference type="ChEBI" id="CHEBI:16301"/>
        <dbReference type="ChEBI" id="CHEBI:17632"/>
        <dbReference type="ChEBI" id="CHEBI:57783"/>
        <dbReference type="ChEBI" id="CHEBI:58349"/>
        <dbReference type="EC" id="1.7.1.3"/>
    </reaction>
</comment>
<dbReference type="InterPro" id="IPR001433">
    <property type="entry name" value="OxRdtase_FAD/NAD-bd"/>
</dbReference>
<reference evidence="20 21" key="1">
    <citation type="journal article" date="2019" name="Sci. Rep.">
        <title>Comparative genomics of chytrid fungi reveal insights into the obligate biotrophic and pathogenic lifestyle of Synchytrium endobioticum.</title>
        <authorList>
            <person name="van de Vossenberg B.T.L.H."/>
            <person name="Warris S."/>
            <person name="Nguyen H.D.T."/>
            <person name="van Gent-Pelzer M.P.E."/>
            <person name="Joly D.L."/>
            <person name="van de Geest H.C."/>
            <person name="Bonants P.J.M."/>
            <person name="Smith D.S."/>
            <person name="Levesque C.A."/>
            <person name="van der Lee T.A.J."/>
        </authorList>
    </citation>
    <scope>NUCLEOTIDE SEQUENCE [LARGE SCALE GENOMIC DNA]</scope>
    <source>
        <strain evidence="20 21">JEL517</strain>
    </source>
</reference>
<dbReference type="STRING" id="1806994.A0A507C3G4"/>
<dbReference type="InterPro" id="IPR008333">
    <property type="entry name" value="Cbr1-like_FAD-bd_dom"/>
</dbReference>
<dbReference type="RefSeq" id="XP_031024843.1">
    <property type="nucleotide sequence ID" value="XM_031169168.1"/>
</dbReference>
<dbReference type="InterPro" id="IPR017938">
    <property type="entry name" value="Riboflavin_synthase-like_b-brl"/>
</dbReference>
<dbReference type="Pfam" id="PF00174">
    <property type="entry name" value="Oxidored_molyb"/>
    <property type="match status" value="1"/>
</dbReference>
<evidence type="ECO:0000259" key="18">
    <source>
        <dbReference type="PROSITE" id="PS50255"/>
    </source>
</evidence>
<dbReference type="GO" id="GO:0042128">
    <property type="term" value="P:nitrate assimilation"/>
    <property type="evidence" value="ECO:0007669"/>
    <property type="project" value="UniProtKB-KW"/>
</dbReference>
<dbReference type="Gene3D" id="3.40.50.80">
    <property type="entry name" value="Nucleotide-binding domain of ferredoxin-NADP reductase (FNR) module"/>
    <property type="match status" value="1"/>
</dbReference>
<dbReference type="PRINTS" id="PR00407">
    <property type="entry name" value="EUMOPTERIN"/>
</dbReference>
<evidence type="ECO:0000313" key="21">
    <source>
        <dbReference type="Proteomes" id="UP000319731"/>
    </source>
</evidence>
<dbReference type="PANTHER" id="PTHR19372">
    <property type="entry name" value="SULFITE REDUCTASE"/>
    <property type="match status" value="1"/>
</dbReference>
<evidence type="ECO:0000256" key="11">
    <source>
        <dbReference type="ARBA" id="ARBA00022630"/>
    </source>
</evidence>
<dbReference type="PROSITE" id="PS00191">
    <property type="entry name" value="CYTOCHROME_B5_1"/>
    <property type="match status" value="1"/>
</dbReference>
<dbReference type="GO" id="GO:0030151">
    <property type="term" value="F:molybdenum ion binding"/>
    <property type="evidence" value="ECO:0007669"/>
    <property type="project" value="InterPro"/>
</dbReference>
<dbReference type="InterPro" id="IPR001199">
    <property type="entry name" value="Cyt_B5-like_heme/steroid-bd"/>
</dbReference>
<dbReference type="Pfam" id="PF00970">
    <property type="entry name" value="FAD_binding_6"/>
    <property type="match status" value="1"/>
</dbReference>
<dbReference type="Pfam" id="PF03404">
    <property type="entry name" value="Mo-co_dimer"/>
    <property type="match status" value="1"/>
</dbReference>
<dbReference type="SMART" id="SM01117">
    <property type="entry name" value="Cyt-b5"/>
    <property type="match status" value="1"/>
</dbReference>
<dbReference type="InterPro" id="IPR005066">
    <property type="entry name" value="MoCF_OxRdtse_dimer"/>
</dbReference>
<comment type="cofactor">
    <cofactor evidence="1">
        <name>Mo-molybdopterin</name>
        <dbReference type="ChEBI" id="CHEBI:71302"/>
    </cofactor>
</comment>
<protein>
    <recommendedName>
        <fullName evidence="8">Nitrate reductase [NADPH]</fullName>
        <ecNumber evidence="7">1.7.1.3</ecNumber>
    </recommendedName>
</protein>
<keyword evidence="11" id="KW-0285">Flavoprotein</keyword>
<comment type="similarity">
    <text evidence="5">Belongs to the nitrate reductase family.</text>
</comment>
<comment type="cofactor">
    <cofactor evidence="3">
        <name>FAD</name>
        <dbReference type="ChEBI" id="CHEBI:57692"/>
    </cofactor>
</comment>
<evidence type="ECO:0000256" key="4">
    <source>
        <dbReference type="ARBA" id="ARBA00003838"/>
    </source>
</evidence>
<dbReference type="GO" id="GO:0008482">
    <property type="term" value="F:sulfite oxidase activity"/>
    <property type="evidence" value="ECO:0007669"/>
    <property type="project" value="TreeGrafter"/>
</dbReference>
<dbReference type="Gene3D" id="2.40.30.10">
    <property type="entry name" value="Translation factors"/>
    <property type="match status" value="1"/>
</dbReference>
<dbReference type="Gene3D" id="3.10.120.10">
    <property type="entry name" value="Cytochrome b5-like heme/steroid binding domain"/>
    <property type="match status" value="1"/>
</dbReference>
<dbReference type="FunFam" id="3.10.120.10:FF:000007">
    <property type="entry name" value="Sulfite oxidase, mitochondrial"/>
    <property type="match status" value="1"/>
</dbReference>
<feature type="domain" description="FAD-binding FR-type" evidence="19">
    <location>
        <begin position="604"/>
        <end position="716"/>
    </location>
</feature>
<evidence type="ECO:0000256" key="14">
    <source>
        <dbReference type="ARBA" id="ARBA00023002"/>
    </source>
</evidence>
<comment type="function">
    <text evidence="4">Nitrate reductase is a key enzyme involved in the first step of nitrate assimilation in plants, fungi and bacteria.</text>
</comment>
<evidence type="ECO:0000256" key="5">
    <source>
        <dbReference type="ARBA" id="ARBA00006253"/>
    </source>
</evidence>
<evidence type="ECO:0000256" key="17">
    <source>
        <dbReference type="ARBA" id="ARBA00049155"/>
    </source>
</evidence>
<proteinExistence type="inferred from homology"/>
<dbReference type="PRINTS" id="PR00371">
    <property type="entry name" value="FPNCR"/>
</dbReference>
<evidence type="ECO:0000256" key="8">
    <source>
        <dbReference type="ARBA" id="ARBA00015499"/>
    </source>
</evidence>
<dbReference type="Pfam" id="PF00173">
    <property type="entry name" value="Cyt-b5"/>
    <property type="match status" value="1"/>
</dbReference>
<keyword evidence="16" id="KW-0534">Nitrate assimilation</keyword>
<evidence type="ECO:0000256" key="16">
    <source>
        <dbReference type="ARBA" id="ARBA00023063"/>
    </source>
</evidence>
<dbReference type="SUPFAM" id="SSF81296">
    <property type="entry name" value="E set domains"/>
    <property type="match status" value="1"/>
</dbReference>
<evidence type="ECO:0000256" key="15">
    <source>
        <dbReference type="ARBA" id="ARBA00023004"/>
    </source>
</evidence>
<dbReference type="PROSITE" id="PS50255">
    <property type="entry name" value="CYTOCHROME_B5_2"/>
    <property type="match status" value="1"/>
</dbReference>
<keyword evidence="9" id="KW-0500">Molybdenum</keyword>
<evidence type="ECO:0000256" key="2">
    <source>
        <dbReference type="ARBA" id="ARBA00001971"/>
    </source>
</evidence>
<dbReference type="PROSITE" id="PS00559">
    <property type="entry name" value="MOLYBDOPTERIN_EUK"/>
    <property type="match status" value="1"/>
</dbReference>
<dbReference type="InterPro" id="IPR018506">
    <property type="entry name" value="Cyt_B5_heme-BS"/>
</dbReference>
<keyword evidence="10" id="KW-0349">Heme</keyword>
<dbReference type="OrthoDB" id="432685at2759"/>
<dbReference type="Gene3D" id="3.90.420.10">
    <property type="entry name" value="Oxidoreductase, molybdopterin-binding domain"/>
    <property type="match status" value="1"/>
</dbReference>
<sequence length="873" mass="98657">MPLKLVDSGVSIESKGHLEEEPCATADDDEIVHIYPKEIVVDTIDPRDTPTPDAWVPRAKELVRLTGRHPFNCEAPLPLLMKQGWLTPVAYHFVRNHGYCPKVDQVSHRLTIEGLVERPQSFTMTEIMDMPHEEFPVLLVCAGNRRKEQNAVKQSIGFNWGAAGLSNSIWKGVQLRELLTHVGVNLKKAKYVCFEGVEDLPKGKYGTSISIDTAMDPRCDVLVAYQMNGKSLAPDHGFPIRMIIPGHIGGRMVKWLSRITVTSKESDLYYHYFDNRVLPTVVTSSEVADKEEWWYKEEYIINELNVNSCISSPSHDEVLQLPAKEPYTMKGYSYTGGGRKVSRIEISLDQGGSWKLATILPYPQQYIRRGKYWSWFHWEYVVEDASVLKCKELWVRAWDGQSPQPEKMTWNLMGMMNNCYFRIRVHHLANGSIRFEHPTLPGAQSGGWMYSSHVDTNSVVLSSPKFKPVTANGLLSPMMRATGALAPSPLLKAMNGPEIKEIVELVPSKPLAKYTMKQVAEHKTSDDCWFVHSGKVYDATPFMTAHPGGADSILIVAGTDCTEEFDDIHSKKAHVMLKDYLIGELVVDDVAEYLDKVTTFNPRTYTPYLKLVKKDILNHDTRIFRFQFSDTDMMGMPTGKHVMLKIPSQDGESKNVIRAYTPISTSSHVGYMDILIKIYFKDENHPTGGRFTSALEQLKIGTTIDAKGPLGHIEYLDGSGNEFLLPSSASSHDHVVTKVKHVTMLAAGTGITPMYNVLQQMLPDLDKLAAKDAPKIQLLYSNRNEDDILLYKELEAMVKRYPTRFSIYYTLSGIKPSNWKHGKGRIDKKMMEDYIPRAKKGSVAFLCGPDGMVDTCKTLLKDLEFHEDWIFEF</sequence>
<dbReference type="PRINTS" id="PR00406">
    <property type="entry name" value="CYTB5RDTASE"/>
</dbReference>
<evidence type="ECO:0000256" key="12">
    <source>
        <dbReference type="ARBA" id="ARBA00022723"/>
    </source>
</evidence>
<dbReference type="PRINTS" id="PR00363">
    <property type="entry name" value="CYTOCHROMEB5"/>
</dbReference>
<dbReference type="InterPro" id="IPR017927">
    <property type="entry name" value="FAD-bd_FR_type"/>
</dbReference>
<dbReference type="InterPro" id="IPR039261">
    <property type="entry name" value="FNR_nucleotide-bd"/>
</dbReference>
<comment type="subunit">
    <text evidence="6">Homodimer.</text>
</comment>
<evidence type="ECO:0000313" key="20">
    <source>
        <dbReference type="EMBL" id="TPX34001.1"/>
    </source>
</evidence>
<evidence type="ECO:0000256" key="9">
    <source>
        <dbReference type="ARBA" id="ARBA00022505"/>
    </source>
</evidence>
<dbReference type="SUPFAM" id="SSF52343">
    <property type="entry name" value="Ferredoxin reductase-like, C-terminal NADP-linked domain"/>
    <property type="match status" value="1"/>
</dbReference>
<keyword evidence="12" id="KW-0479">Metal-binding</keyword>
<gene>
    <name evidence="20" type="ORF">SmJEL517_g03240</name>
</gene>
<dbReference type="PANTHER" id="PTHR19372:SF7">
    <property type="entry name" value="SULFITE OXIDASE, MITOCHONDRIAL"/>
    <property type="match status" value="1"/>
</dbReference>
<dbReference type="SUPFAM" id="SSF63380">
    <property type="entry name" value="Riboflavin synthase domain-like"/>
    <property type="match status" value="1"/>
</dbReference>
<dbReference type="InterPro" id="IPR036374">
    <property type="entry name" value="OxRdtase_Mopterin-bd_sf"/>
</dbReference>
<evidence type="ECO:0000256" key="3">
    <source>
        <dbReference type="ARBA" id="ARBA00001974"/>
    </source>
</evidence>
<evidence type="ECO:0000256" key="13">
    <source>
        <dbReference type="ARBA" id="ARBA00022827"/>
    </source>
</evidence>
<dbReference type="InterPro" id="IPR022407">
    <property type="entry name" value="OxRdtase_Mopterin_BS"/>
</dbReference>
<dbReference type="GO" id="GO:0006790">
    <property type="term" value="P:sulfur compound metabolic process"/>
    <property type="evidence" value="ECO:0007669"/>
    <property type="project" value="TreeGrafter"/>
</dbReference>
<dbReference type="Proteomes" id="UP000319731">
    <property type="component" value="Unassembled WGS sequence"/>
</dbReference>
<evidence type="ECO:0000256" key="7">
    <source>
        <dbReference type="ARBA" id="ARBA00012673"/>
    </source>
</evidence>
<dbReference type="GeneID" id="42004465"/>
<dbReference type="EC" id="1.7.1.3" evidence="7"/>
<dbReference type="PROSITE" id="PS51384">
    <property type="entry name" value="FAD_FR"/>
    <property type="match status" value="1"/>
</dbReference>
<evidence type="ECO:0000259" key="19">
    <source>
        <dbReference type="PROSITE" id="PS51384"/>
    </source>
</evidence>